<evidence type="ECO:0000256" key="1">
    <source>
        <dbReference type="SAM" id="MobiDB-lite"/>
    </source>
</evidence>
<reference evidence="4" key="1">
    <citation type="submission" date="2016-01" db="EMBL/GenBank/DDBJ databases">
        <authorList>
            <person name="Mitreva M."/>
            <person name="Pepin K.H."/>
            <person name="Mihindukulasuriya K.A."/>
            <person name="Fulton R."/>
            <person name="Fronick C."/>
            <person name="O'Laughlin M."/>
            <person name="Miner T."/>
            <person name="Herter B."/>
            <person name="Rosa B.A."/>
            <person name="Cordes M."/>
            <person name="Tomlinson C."/>
            <person name="Wollam A."/>
            <person name="Palsikar V.B."/>
            <person name="Mardis E.R."/>
            <person name="Wilson R.K."/>
        </authorList>
    </citation>
    <scope>NUCLEOTIDE SEQUENCE [LARGE SCALE GENOMIC DNA]</scope>
    <source>
        <strain evidence="4">GED7749B</strain>
    </source>
</reference>
<dbReference type="AlphaFoldDB" id="A0A150JZK4"/>
<feature type="compositionally biased region" description="Basic and acidic residues" evidence="1">
    <location>
        <begin position="433"/>
        <end position="446"/>
    </location>
</feature>
<dbReference type="Proteomes" id="UP000070376">
    <property type="component" value="Unassembled WGS sequence"/>
</dbReference>
<dbReference type="SUPFAM" id="SSF48239">
    <property type="entry name" value="Terpenoid cyclases/Protein prenyltransferases"/>
    <property type="match status" value="1"/>
</dbReference>
<feature type="signal peptide" evidence="2">
    <location>
        <begin position="1"/>
        <end position="27"/>
    </location>
</feature>
<organism evidence="3 4">
    <name type="scientific">Heyndrickxia coagulans</name>
    <name type="common">Weizmannia coagulans</name>
    <dbReference type="NCBI Taxonomy" id="1398"/>
    <lineage>
        <taxon>Bacteria</taxon>
        <taxon>Bacillati</taxon>
        <taxon>Bacillota</taxon>
        <taxon>Bacilli</taxon>
        <taxon>Bacillales</taxon>
        <taxon>Bacillaceae</taxon>
        <taxon>Heyndrickxia</taxon>
    </lineage>
</organism>
<sequence length="502" mass="53102">MVGKSARRLFLGIVFVLAFAVPIHSFAAGSVTESIQDTAGYFQKSPDFFKKSELDSDLVVAALAKKGLLQKEEITDYTKTISHKLQSSNVSRGDLDKAIIAIKAMGGDPAQFNGRNLVKEVYTSPADKPTATVYAFDLIALSTDDYTIPSNAENAPAKIAAKLVNLEVKINDGAATVGGGWSWDTSGQTPPDVDSTGMVLTALGMYQKYYHDPSVKKAIRDGKKFLMKAQKSNGGYDYNSGISTSLDGVNSSSTAQAIIGLSSIGIDPTSNKFTKNHVNPVSFLLNNFKIDNGFKWLPSDKVINDFATEEVFEALVAYDLFLKGDTLYNFRNVSSSNSGNTGATDSGAGDKDSGSSNTGSKGSDNSPNNNGAGKTTSQSPAAAAAKVVEKHTKEVVTKTNTITKDHTITNNNTITKTNTVEKPAAAKNQTPAKAEKVSNAKKEDKPAAATAQAAPAEDVQQEPKKVVITKTTGISPVHGWVGSLSAGAGVILLIIRKKFLGV</sequence>
<feature type="compositionally biased region" description="Basic and acidic residues" evidence="1">
    <location>
        <begin position="387"/>
        <end position="396"/>
    </location>
</feature>
<dbReference type="Gene3D" id="1.50.10.20">
    <property type="match status" value="1"/>
</dbReference>
<dbReference type="CDD" id="cd00688">
    <property type="entry name" value="ISOPREN_C2_like"/>
    <property type="match status" value="1"/>
</dbReference>
<keyword evidence="2" id="KW-0732">Signal</keyword>
<evidence type="ECO:0000256" key="2">
    <source>
        <dbReference type="SAM" id="SignalP"/>
    </source>
</evidence>
<dbReference type="InterPro" id="IPR008930">
    <property type="entry name" value="Terpenoid_cyclase/PrenylTrfase"/>
</dbReference>
<feature type="region of interest" description="Disordered" evidence="1">
    <location>
        <begin position="333"/>
        <end position="462"/>
    </location>
</feature>
<accession>A0A150JZK4</accession>
<dbReference type="RefSeq" id="WP_017552270.1">
    <property type="nucleotide sequence ID" value="NZ_CP026649.1"/>
</dbReference>
<dbReference type="EMBL" id="LRPN01000064">
    <property type="protein sequence ID" value="KWZ82135.1"/>
    <property type="molecule type" value="Genomic_DNA"/>
</dbReference>
<comment type="caution">
    <text evidence="3">The sequence shown here is derived from an EMBL/GenBank/DDBJ whole genome shotgun (WGS) entry which is preliminary data.</text>
</comment>
<feature type="compositionally biased region" description="Polar residues" evidence="1">
    <location>
        <begin position="357"/>
        <end position="380"/>
    </location>
</feature>
<feature type="compositionally biased region" description="Low complexity" evidence="1">
    <location>
        <begin position="447"/>
        <end position="456"/>
    </location>
</feature>
<evidence type="ECO:0000313" key="3">
    <source>
        <dbReference type="EMBL" id="KWZ82135.1"/>
    </source>
</evidence>
<evidence type="ECO:0000313" key="4">
    <source>
        <dbReference type="Proteomes" id="UP000070376"/>
    </source>
</evidence>
<feature type="compositionally biased region" description="Low complexity" evidence="1">
    <location>
        <begin position="397"/>
        <end position="418"/>
    </location>
</feature>
<gene>
    <name evidence="3" type="ORF">HMPREF3213_01825</name>
</gene>
<name>A0A150JZK4_HEYCO</name>
<feature type="chain" id="PRO_5015051226" evidence="2">
    <location>
        <begin position="28"/>
        <end position="502"/>
    </location>
</feature>
<protein>
    <submittedName>
        <fullName evidence="3">Uncharacterized protein</fullName>
    </submittedName>
</protein>
<proteinExistence type="predicted"/>
<dbReference type="PATRIC" id="fig|1398.22.peg.1831"/>